<dbReference type="GO" id="GO:0000155">
    <property type="term" value="F:phosphorelay sensor kinase activity"/>
    <property type="evidence" value="ECO:0007669"/>
    <property type="project" value="InterPro"/>
</dbReference>
<dbReference type="Pfam" id="PF07730">
    <property type="entry name" value="HisKA_3"/>
    <property type="match status" value="1"/>
</dbReference>
<evidence type="ECO:0000256" key="2">
    <source>
        <dbReference type="ARBA" id="ARBA00012438"/>
    </source>
</evidence>
<dbReference type="EC" id="2.7.13.3" evidence="2"/>
<keyword evidence="7" id="KW-0067">ATP-binding</keyword>
<evidence type="ECO:0000313" key="12">
    <source>
        <dbReference type="EMBL" id="SEA67865.1"/>
    </source>
</evidence>
<dbReference type="GO" id="GO:0046983">
    <property type="term" value="F:protein dimerization activity"/>
    <property type="evidence" value="ECO:0007669"/>
    <property type="project" value="InterPro"/>
</dbReference>
<dbReference type="AlphaFoldDB" id="A0A1H4D532"/>
<dbReference type="RefSeq" id="WP_261977104.1">
    <property type="nucleotide sequence ID" value="NZ_FNQV01000015.1"/>
</dbReference>
<dbReference type="InterPro" id="IPR036890">
    <property type="entry name" value="HATPase_C_sf"/>
</dbReference>
<evidence type="ECO:0000259" key="11">
    <source>
        <dbReference type="Pfam" id="PF07730"/>
    </source>
</evidence>
<evidence type="ECO:0000256" key="6">
    <source>
        <dbReference type="ARBA" id="ARBA00022777"/>
    </source>
</evidence>
<keyword evidence="3" id="KW-0597">Phosphoprotein</keyword>
<dbReference type="CDD" id="cd16917">
    <property type="entry name" value="HATPase_UhpB-NarQ-NarX-like"/>
    <property type="match status" value="1"/>
</dbReference>
<evidence type="ECO:0000256" key="1">
    <source>
        <dbReference type="ARBA" id="ARBA00000085"/>
    </source>
</evidence>
<evidence type="ECO:0000259" key="10">
    <source>
        <dbReference type="Pfam" id="PF02518"/>
    </source>
</evidence>
<evidence type="ECO:0000256" key="4">
    <source>
        <dbReference type="ARBA" id="ARBA00022679"/>
    </source>
</evidence>
<dbReference type="InterPro" id="IPR011712">
    <property type="entry name" value="Sig_transdc_His_kin_sub3_dim/P"/>
</dbReference>
<dbReference type="PANTHER" id="PTHR24421:SF10">
    <property type="entry name" value="NITRATE_NITRITE SENSOR PROTEIN NARQ"/>
    <property type="match status" value="1"/>
</dbReference>
<keyword evidence="6 12" id="KW-0418">Kinase</keyword>
<comment type="catalytic activity">
    <reaction evidence="1">
        <text>ATP + protein L-histidine = ADP + protein N-phospho-L-histidine.</text>
        <dbReference type="EC" id="2.7.13.3"/>
    </reaction>
</comment>
<reference evidence="13" key="1">
    <citation type="submission" date="2016-10" db="EMBL/GenBank/DDBJ databases">
        <authorList>
            <person name="Varghese N."/>
            <person name="Submissions S."/>
        </authorList>
    </citation>
    <scope>NUCLEOTIDE SEQUENCE [LARGE SCALE GENOMIC DNA]</scope>
    <source>
        <strain evidence="13">KPR-1</strain>
    </source>
</reference>
<keyword evidence="13" id="KW-1185">Reference proteome</keyword>
<keyword evidence="8" id="KW-0902">Two-component regulatory system</keyword>
<keyword evidence="9" id="KW-1133">Transmembrane helix</keyword>
<keyword evidence="4" id="KW-0808">Transferase</keyword>
<dbReference type="Gene3D" id="1.20.5.1930">
    <property type="match status" value="1"/>
</dbReference>
<feature type="domain" description="Signal transduction histidine kinase subgroup 3 dimerisation and phosphoacceptor" evidence="11">
    <location>
        <begin position="82"/>
        <end position="148"/>
    </location>
</feature>
<dbReference type="EMBL" id="FNQV01000015">
    <property type="protein sequence ID" value="SEA67865.1"/>
    <property type="molecule type" value="Genomic_DNA"/>
</dbReference>
<gene>
    <name evidence="12" type="ORF">SAMN02910418_02147</name>
</gene>
<evidence type="ECO:0000256" key="7">
    <source>
        <dbReference type="ARBA" id="ARBA00022840"/>
    </source>
</evidence>
<dbReference type="Proteomes" id="UP000199288">
    <property type="component" value="Unassembled WGS sequence"/>
</dbReference>
<organism evidence="12 13">
    <name type="scientific">Bowdeniella nasicola</name>
    <dbReference type="NCBI Taxonomy" id="208480"/>
    <lineage>
        <taxon>Bacteria</taxon>
        <taxon>Bacillati</taxon>
        <taxon>Actinomycetota</taxon>
        <taxon>Actinomycetes</taxon>
        <taxon>Actinomycetales</taxon>
        <taxon>Actinomycetaceae</taxon>
        <taxon>Bowdeniella</taxon>
    </lineage>
</organism>
<evidence type="ECO:0000256" key="5">
    <source>
        <dbReference type="ARBA" id="ARBA00022741"/>
    </source>
</evidence>
<name>A0A1H4D532_9ACTO</name>
<dbReference type="PANTHER" id="PTHR24421">
    <property type="entry name" value="NITRATE/NITRITE SENSOR PROTEIN NARX-RELATED"/>
    <property type="match status" value="1"/>
</dbReference>
<protein>
    <recommendedName>
        <fullName evidence="2">histidine kinase</fullName>
        <ecNumber evidence="2">2.7.13.3</ecNumber>
    </recommendedName>
</protein>
<feature type="transmembrane region" description="Helical" evidence="9">
    <location>
        <begin position="7"/>
        <end position="24"/>
    </location>
</feature>
<dbReference type="Gene3D" id="3.30.565.10">
    <property type="entry name" value="Histidine kinase-like ATPase, C-terminal domain"/>
    <property type="match status" value="1"/>
</dbReference>
<dbReference type="GO" id="GO:0005524">
    <property type="term" value="F:ATP binding"/>
    <property type="evidence" value="ECO:0007669"/>
    <property type="project" value="UniProtKB-KW"/>
</dbReference>
<keyword evidence="9" id="KW-0472">Membrane</keyword>
<dbReference type="Pfam" id="PF02518">
    <property type="entry name" value="HATPase_c"/>
    <property type="match status" value="1"/>
</dbReference>
<keyword evidence="9" id="KW-0812">Transmembrane</keyword>
<dbReference type="InterPro" id="IPR050482">
    <property type="entry name" value="Sensor_HK_TwoCompSys"/>
</dbReference>
<accession>A0A1H4D532</accession>
<evidence type="ECO:0000256" key="8">
    <source>
        <dbReference type="ARBA" id="ARBA00023012"/>
    </source>
</evidence>
<dbReference type="InterPro" id="IPR003594">
    <property type="entry name" value="HATPase_dom"/>
</dbReference>
<evidence type="ECO:0000256" key="3">
    <source>
        <dbReference type="ARBA" id="ARBA00022553"/>
    </source>
</evidence>
<evidence type="ECO:0000313" key="13">
    <source>
        <dbReference type="Proteomes" id="UP000199288"/>
    </source>
</evidence>
<dbReference type="GO" id="GO:0016020">
    <property type="term" value="C:membrane"/>
    <property type="evidence" value="ECO:0007669"/>
    <property type="project" value="InterPro"/>
</dbReference>
<sequence length="287" mass="30052">MTAPSRLVLWGAYGLVAVIVLGLFATGNVIPALLVIVVALILSAALWPRRVTEAPPDVADYPDMLAELTRSRREIVSAFEIERRRIERDLHDGAQQYIVAASMKLGEASLDVASDSPAGQLLGAAQDDIDRALRALRQTVHGIHPKVLTDLGLEASVRDLGARVPGVQVRCPHPLPKLPQGVVAAGYFFVSEALTNAAKYAPGSAVTVLLACDDTLRISVTDDGPGGAVIRPGHGLSGMRERLAAFGGTLEVSSPAGGPTQLIAAMPLLLNRGESAVAAPTTPEEDA</sequence>
<keyword evidence="5" id="KW-0547">Nucleotide-binding</keyword>
<feature type="domain" description="Histidine kinase/HSP90-like ATPase" evidence="10">
    <location>
        <begin position="190"/>
        <end position="268"/>
    </location>
</feature>
<proteinExistence type="predicted"/>
<evidence type="ECO:0000256" key="9">
    <source>
        <dbReference type="SAM" id="Phobius"/>
    </source>
</evidence>
<dbReference type="SUPFAM" id="SSF55874">
    <property type="entry name" value="ATPase domain of HSP90 chaperone/DNA topoisomerase II/histidine kinase"/>
    <property type="match status" value="1"/>
</dbReference>